<feature type="domain" description="EamA" evidence="9">
    <location>
        <begin position="7"/>
        <end position="143"/>
    </location>
</feature>
<evidence type="ECO:0000256" key="3">
    <source>
        <dbReference type="ARBA" id="ARBA00022448"/>
    </source>
</evidence>
<accession>A0A1R4FCL3</accession>
<keyword evidence="7 8" id="KW-0472">Membrane</keyword>
<dbReference type="InterPro" id="IPR037185">
    <property type="entry name" value="EmrE-like"/>
</dbReference>
<feature type="transmembrane region" description="Helical" evidence="8">
    <location>
        <begin position="71"/>
        <end position="91"/>
    </location>
</feature>
<evidence type="ECO:0000256" key="6">
    <source>
        <dbReference type="ARBA" id="ARBA00022989"/>
    </source>
</evidence>
<dbReference type="OrthoDB" id="369870at2"/>
<keyword evidence="3" id="KW-0813">Transport</keyword>
<evidence type="ECO:0000313" key="11">
    <source>
        <dbReference type="Proteomes" id="UP000195787"/>
    </source>
</evidence>
<feature type="transmembrane region" description="Helical" evidence="8">
    <location>
        <begin position="103"/>
        <end position="120"/>
    </location>
</feature>
<comment type="subcellular location">
    <subcellularLocation>
        <location evidence="1">Cell membrane</location>
        <topology evidence="1">Multi-pass membrane protein</topology>
    </subcellularLocation>
</comment>
<feature type="transmembrane region" description="Helical" evidence="8">
    <location>
        <begin position="272"/>
        <end position="293"/>
    </location>
</feature>
<evidence type="ECO:0000256" key="7">
    <source>
        <dbReference type="ARBA" id="ARBA00023136"/>
    </source>
</evidence>
<dbReference type="Proteomes" id="UP000195787">
    <property type="component" value="Unassembled WGS sequence"/>
</dbReference>
<comment type="similarity">
    <text evidence="2">Belongs to the EamA transporter family.</text>
</comment>
<dbReference type="EMBL" id="FUHU01000020">
    <property type="protein sequence ID" value="SJM53639.1"/>
    <property type="molecule type" value="Genomic_DNA"/>
</dbReference>
<keyword evidence="6 8" id="KW-1133">Transmembrane helix</keyword>
<dbReference type="InterPro" id="IPR000620">
    <property type="entry name" value="EamA_dom"/>
</dbReference>
<evidence type="ECO:0000256" key="2">
    <source>
        <dbReference type="ARBA" id="ARBA00007362"/>
    </source>
</evidence>
<feature type="transmembrane region" description="Helical" evidence="8">
    <location>
        <begin position="38"/>
        <end position="59"/>
    </location>
</feature>
<feature type="transmembrane region" description="Helical" evidence="8">
    <location>
        <begin position="150"/>
        <end position="166"/>
    </location>
</feature>
<evidence type="ECO:0000256" key="8">
    <source>
        <dbReference type="SAM" id="Phobius"/>
    </source>
</evidence>
<dbReference type="Pfam" id="PF00892">
    <property type="entry name" value="EamA"/>
    <property type="match status" value="2"/>
</dbReference>
<dbReference type="AlphaFoldDB" id="A0A1R4FCL3"/>
<feature type="domain" description="EamA" evidence="9">
    <location>
        <begin position="151"/>
        <end position="284"/>
    </location>
</feature>
<evidence type="ECO:0000256" key="1">
    <source>
        <dbReference type="ARBA" id="ARBA00004651"/>
    </source>
</evidence>
<evidence type="ECO:0000259" key="9">
    <source>
        <dbReference type="Pfam" id="PF00892"/>
    </source>
</evidence>
<dbReference type="RefSeq" id="WP_086991216.1">
    <property type="nucleotide sequence ID" value="NZ_FUHU01000020.1"/>
</dbReference>
<organism evidence="10 11">
    <name type="scientific">Agrococcus casei LMG 22410</name>
    <dbReference type="NCBI Taxonomy" id="1255656"/>
    <lineage>
        <taxon>Bacteria</taxon>
        <taxon>Bacillati</taxon>
        <taxon>Actinomycetota</taxon>
        <taxon>Actinomycetes</taxon>
        <taxon>Micrococcales</taxon>
        <taxon>Microbacteriaceae</taxon>
        <taxon>Agrococcus</taxon>
    </lineage>
</organism>
<feature type="transmembrane region" description="Helical" evidence="8">
    <location>
        <begin position="127"/>
        <end position="144"/>
    </location>
</feature>
<evidence type="ECO:0000313" key="10">
    <source>
        <dbReference type="EMBL" id="SJM53639.1"/>
    </source>
</evidence>
<proteinExistence type="inferred from homology"/>
<dbReference type="PANTHER" id="PTHR22911:SF137">
    <property type="entry name" value="SOLUTE CARRIER FAMILY 35 MEMBER G2-RELATED"/>
    <property type="match status" value="1"/>
</dbReference>
<keyword evidence="11" id="KW-1185">Reference proteome</keyword>
<dbReference type="NCBIfam" id="TIGR00688">
    <property type="entry name" value="rarD"/>
    <property type="match status" value="1"/>
</dbReference>
<feature type="transmembrane region" description="Helical" evidence="8">
    <location>
        <begin position="212"/>
        <end position="231"/>
    </location>
</feature>
<feature type="transmembrane region" description="Helical" evidence="8">
    <location>
        <begin position="178"/>
        <end position="200"/>
    </location>
</feature>
<dbReference type="GeneID" id="303172337"/>
<name>A0A1R4FCL3_9MICO</name>
<dbReference type="GO" id="GO:0005886">
    <property type="term" value="C:plasma membrane"/>
    <property type="evidence" value="ECO:0007669"/>
    <property type="project" value="UniProtKB-SubCell"/>
</dbReference>
<evidence type="ECO:0000256" key="5">
    <source>
        <dbReference type="ARBA" id="ARBA00022692"/>
    </source>
</evidence>
<reference evidence="10 11" key="1">
    <citation type="submission" date="2017-02" db="EMBL/GenBank/DDBJ databases">
        <authorList>
            <person name="Peterson S.W."/>
        </authorList>
    </citation>
    <scope>NUCLEOTIDE SEQUENCE [LARGE SCALE GENOMIC DNA]</scope>
    <source>
        <strain evidence="10 11">LMG 22410</strain>
    </source>
</reference>
<feature type="transmembrane region" description="Helical" evidence="8">
    <location>
        <begin position="9"/>
        <end position="32"/>
    </location>
</feature>
<dbReference type="InterPro" id="IPR004626">
    <property type="entry name" value="RarD"/>
</dbReference>
<sequence length="308" mass="33677">MDSEYRKGMLFALGSYLIWGMMPLYVVLMISVNPFELVGWRVFASLLIAALLLTFMRGWKRLRALWHDKRALAWLAASGVAILINWTTFAYAVLSERVLDTSLGYFLQPLLSVALAVVFLRERMRPLQWVAIGIMVVAVVVMIVGYGSVPIIALLLAGSFGIYGLLKKQAGKRVDALVGFTVETAATIPFSIGMIVVVAMTGGLTITEGPAYVPWLVLGFGVVTAGPLVMFASAARRLPLSVLSIMQYIAPIMSFLFGVFLLGEPMPLERLAAFALVWVALIVFTVDTLIYAGKSRRAARAARVEPLI</sequence>
<keyword evidence="4" id="KW-1003">Cell membrane</keyword>
<protein>
    <submittedName>
        <fullName evidence="10">Protein rarD</fullName>
    </submittedName>
</protein>
<gene>
    <name evidence="10" type="ORF">CZ674_03840</name>
</gene>
<dbReference type="Gene3D" id="1.10.3730.20">
    <property type="match status" value="1"/>
</dbReference>
<keyword evidence="5 8" id="KW-0812">Transmembrane</keyword>
<dbReference type="PANTHER" id="PTHR22911">
    <property type="entry name" value="ACYL-MALONYL CONDENSING ENZYME-RELATED"/>
    <property type="match status" value="1"/>
</dbReference>
<dbReference type="SUPFAM" id="SSF103481">
    <property type="entry name" value="Multidrug resistance efflux transporter EmrE"/>
    <property type="match status" value="2"/>
</dbReference>
<feature type="transmembrane region" description="Helical" evidence="8">
    <location>
        <begin position="238"/>
        <end position="260"/>
    </location>
</feature>
<evidence type="ECO:0000256" key="4">
    <source>
        <dbReference type="ARBA" id="ARBA00022475"/>
    </source>
</evidence>